<dbReference type="Pfam" id="PF04285">
    <property type="entry name" value="DUF444"/>
    <property type="match status" value="1"/>
</dbReference>
<dbReference type="Proteomes" id="UP000091897">
    <property type="component" value="Chromosome"/>
</dbReference>
<dbReference type="PANTHER" id="PTHR30510:SF2">
    <property type="entry name" value="UPF0229 PROTEIN YEAH"/>
    <property type="match status" value="1"/>
</dbReference>
<feature type="compositionally biased region" description="Basic and acidic residues" evidence="2">
    <location>
        <begin position="58"/>
        <end position="93"/>
    </location>
</feature>
<protein>
    <recommendedName>
        <fullName evidence="1">UPF0229 protein BAU06_22450</fullName>
    </recommendedName>
</protein>
<dbReference type="RefSeq" id="WP_066355831.1">
    <property type="nucleotide sequence ID" value="NZ_CBCSFJ010000004.1"/>
</dbReference>
<dbReference type="InterPro" id="IPR006698">
    <property type="entry name" value="UPF0229"/>
</dbReference>
<dbReference type="SUPFAM" id="SSF53300">
    <property type="entry name" value="vWA-like"/>
    <property type="match status" value="1"/>
</dbReference>
<dbReference type="NCBIfam" id="NF003708">
    <property type="entry name" value="PRK05325.1-3"/>
    <property type="match status" value="1"/>
</dbReference>
<dbReference type="STRING" id="463025.BAU08_22995"/>
<sequence>MNSLIDRRLNGRNKSAVNRERFLRRYKTQVRKAVRDLIRERSIEEMDQGGEINLPARDISEPRLRHGAGGDREIVHPGNREFAKGDTIDRPDGGGDGGGRGDPGEGDSVDQFTFTLSRAEFLNFFFEDLELPHLARNQLGDVHQKKWHRAGYTTTGSPSSLAVGRTLKASLSRRIALSVGARRELTEAEDKLEDLERRGAPLAALEAARAEVESARERVARVPFLDEIDLRYRHRVSVAVPMARAVMFCLMDVSGSMDENKKDLAKRFFTLLYLFLMRKYEHVDLVFIRHTDNAEEVDEDTFFHDPKSGGTVVLSALELMHEIIEKRYSPSTWNIYAAQASDGDSFGADAARSSRYLSEHLLPAARYFAYIEIHDTHDVRKSSLWAEYEREPAEHFVMRRISERGEIFSVFHELFRKEAVV</sequence>
<dbReference type="OrthoDB" id="9788289at2"/>
<evidence type="ECO:0000256" key="1">
    <source>
        <dbReference type="HAMAP-Rule" id="MF_01232"/>
    </source>
</evidence>
<dbReference type="EMBL" id="CP016171">
    <property type="protein sequence ID" value="ANN73837.1"/>
    <property type="molecule type" value="Genomic_DNA"/>
</dbReference>
<dbReference type="PANTHER" id="PTHR30510">
    <property type="entry name" value="UPF0229 PROTEIN YEAH"/>
    <property type="match status" value="1"/>
</dbReference>
<evidence type="ECO:0000313" key="4">
    <source>
        <dbReference type="EMBL" id="ANN73837.1"/>
    </source>
</evidence>
<evidence type="ECO:0000313" key="3">
    <source>
        <dbReference type="EMBL" id="ANN68694.1"/>
    </source>
</evidence>
<proteinExistence type="inferred from homology"/>
<accession>A0A193G1F8</accession>
<evidence type="ECO:0000313" key="6">
    <source>
        <dbReference type="Proteomes" id="UP000092213"/>
    </source>
</evidence>
<dbReference type="HAMAP" id="MF_01232">
    <property type="entry name" value="UPF0229"/>
    <property type="match status" value="1"/>
</dbReference>
<dbReference type="Proteomes" id="UP000092213">
    <property type="component" value="Chromosome"/>
</dbReference>
<keyword evidence="5" id="KW-1185">Reference proteome</keyword>
<dbReference type="EMBL" id="CP016170">
    <property type="protein sequence ID" value="ANN68694.1"/>
    <property type="molecule type" value="Genomic_DNA"/>
</dbReference>
<evidence type="ECO:0000313" key="5">
    <source>
        <dbReference type="Proteomes" id="UP000091897"/>
    </source>
</evidence>
<gene>
    <name evidence="3" type="ORF">BAU06_22450</name>
    <name evidence="4" type="ORF">BAU08_22995</name>
</gene>
<evidence type="ECO:0000256" key="2">
    <source>
        <dbReference type="SAM" id="MobiDB-lite"/>
    </source>
</evidence>
<feature type="region of interest" description="Disordered" evidence="2">
    <location>
        <begin position="53"/>
        <end position="110"/>
    </location>
</feature>
<dbReference type="AlphaFoldDB" id="A0A193G1F8"/>
<organism evidence="4 6">
    <name type="scientific">Bordetella bronchialis</name>
    <dbReference type="NCBI Taxonomy" id="463025"/>
    <lineage>
        <taxon>Bacteria</taxon>
        <taxon>Pseudomonadati</taxon>
        <taxon>Pseudomonadota</taxon>
        <taxon>Betaproteobacteria</taxon>
        <taxon>Burkholderiales</taxon>
        <taxon>Alcaligenaceae</taxon>
        <taxon>Bordetella</taxon>
    </lineage>
</organism>
<name>A0A193G1F8_9BORD</name>
<reference evidence="5 6" key="1">
    <citation type="submission" date="2016-06" db="EMBL/GenBank/DDBJ databases">
        <title>Complete genome sequences of Bordetella bronchialis and Bordetella flabilis.</title>
        <authorList>
            <person name="LiPuma J.J."/>
            <person name="Spilker T."/>
        </authorList>
    </citation>
    <scope>NUCLEOTIDE SEQUENCE [LARGE SCALE GENOMIC DNA]</scope>
    <source>
        <strain evidence="4 6">AU17976</strain>
        <strain evidence="3 5">AU3182</strain>
    </source>
</reference>
<dbReference type="InterPro" id="IPR036465">
    <property type="entry name" value="vWFA_dom_sf"/>
</dbReference>
<dbReference type="KEGG" id="bbro:BAU06_22450"/>
<dbReference type="NCBIfam" id="NF003707">
    <property type="entry name" value="PRK05325.1-2"/>
    <property type="match status" value="1"/>
</dbReference>
<comment type="similarity">
    <text evidence="1">Belongs to the UPF0229 family.</text>
</comment>